<dbReference type="Gene3D" id="3.30.160.60">
    <property type="entry name" value="Classic Zinc Finger"/>
    <property type="match status" value="2"/>
</dbReference>
<dbReference type="PROSITE" id="PS50157">
    <property type="entry name" value="ZINC_FINGER_C2H2_2"/>
    <property type="match status" value="2"/>
</dbReference>
<dbReference type="SMART" id="SM00355">
    <property type="entry name" value="ZnF_C2H2"/>
    <property type="match status" value="2"/>
</dbReference>
<evidence type="ECO:0000256" key="2">
    <source>
        <dbReference type="ARBA" id="ARBA00022723"/>
    </source>
</evidence>
<evidence type="ECO:0000259" key="8">
    <source>
        <dbReference type="PROSITE" id="PS50157"/>
    </source>
</evidence>
<dbReference type="Pfam" id="PF00096">
    <property type="entry name" value="zf-C2H2"/>
    <property type="match status" value="2"/>
</dbReference>
<evidence type="ECO:0000256" key="6">
    <source>
        <dbReference type="ARBA" id="ARBA00023242"/>
    </source>
</evidence>
<gene>
    <name evidence="9" type="ORF">BJX66DRAFT_305405</name>
</gene>
<comment type="caution">
    <text evidence="9">The sequence shown here is derived from an EMBL/GenBank/DDBJ whole genome shotgun (WGS) entry which is preliminary data.</text>
</comment>
<feature type="domain" description="C2H2-type" evidence="8">
    <location>
        <begin position="20"/>
        <end position="47"/>
    </location>
</feature>
<keyword evidence="3" id="KW-0677">Repeat</keyword>
<organism evidence="9 10">
    <name type="scientific">Aspergillus keveii</name>
    <dbReference type="NCBI Taxonomy" id="714993"/>
    <lineage>
        <taxon>Eukaryota</taxon>
        <taxon>Fungi</taxon>
        <taxon>Dikarya</taxon>
        <taxon>Ascomycota</taxon>
        <taxon>Pezizomycotina</taxon>
        <taxon>Eurotiomycetes</taxon>
        <taxon>Eurotiomycetidae</taxon>
        <taxon>Eurotiales</taxon>
        <taxon>Aspergillaceae</taxon>
        <taxon>Aspergillus</taxon>
        <taxon>Aspergillus subgen. Nidulantes</taxon>
    </lineage>
</organism>
<sequence>MASTSTERRRRQRKTSQEERVCPVCSHSFKKAEHLARHYRSHTKEKPFLCQECGKLYTRQDTLLRHVRSQHMDAQLPEQQLFGTNALANDAALHTAPFERLATKGVSTTLDLGSLPPLQATPDVLCPSLNHDGNTPTTSSFEHSAVDRGVGADVPNIQVDDSFPPGDILGSRSWPTLWNCQWDEDWSLLLAGGDFDLDAVNQTLLESTDCWPHNTSADRIDSAIDPDPPADSTRGPSLVQRKWHTFSETTNISGNCTPELPRSTDTSSQLRVHGDVGYREKLVDSLRQRVQPGILPSTSFLDLCLQAYFTHFHPIFPLIHAPTFHPSKHNVVLLLSICSVGSLFLGSSRALAHGISMYERLNKAILASWDTYIQATGSNSIQALQASLIGQTFGLLTGRPKDLLGTEVFHGSVVAWARKARVFALEEEDSIGIEALQIHGQALSDAWKTWVRVEEKKRIILGIHVHDAELAKLHNHEPLLRHSSERLPQLCAPDIFAAPNPTAWESLYMKNHGVGRARSPLSESPLPQLPRPVLENDFVSYASLEAIGAIVSETTTGGSSDHTTISKCQDLLISWYNKYIKRTNRNQMPDHFCLMILWHSIFMHLYAPFNELECACGRDGEVASQRHRGVAISWAGSSNAIRTLLHACLIQHHFQLLPVGAEPAMHVPMALYRCGIAWTSFTRFGSKPGEDSVHTTEAWDFPELKLFDTNEVRMFQDIVRGVQRERADSAPLFRIIDLLGKISHWKVAGSFATTLLSLVEDVQDLF</sequence>
<keyword evidence="2" id="KW-0479">Metal-binding</keyword>
<evidence type="ECO:0000256" key="4">
    <source>
        <dbReference type="ARBA" id="ARBA00022771"/>
    </source>
</evidence>
<feature type="domain" description="C2H2-type" evidence="8">
    <location>
        <begin position="48"/>
        <end position="76"/>
    </location>
</feature>
<name>A0ABR4G432_9EURO</name>
<proteinExistence type="predicted"/>
<dbReference type="InterPro" id="IPR007219">
    <property type="entry name" value="XnlR_reg_dom"/>
</dbReference>
<dbReference type="PANTHER" id="PTHR40626:SF11">
    <property type="entry name" value="ZINC FINGER PROTEIN YPR022C"/>
    <property type="match status" value="1"/>
</dbReference>
<reference evidence="9 10" key="1">
    <citation type="submission" date="2024-07" db="EMBL/GenBank/DDBJ databases">
        <title>Section-level genome sequencing and comparative genomics of Aspergillus sections Usti and Cavernicolus.</title>
        <authorList>
            <consortium name="Lawrence Berkeley National Laboratory"/>
            <person name="Nybo J.L."/>
            <person name="Vesth T.C."/>
            <person name="Theobald S."/>
            <person name="Frisvad J.C."/>
            <person name="Larsen T.O."/>
            <person name="Kjaerboelling I."/>
            <person name="Rothschild-Mancinelli K."/>
            <person name="Lyhne E.K."/>
            <person name="Kogle M.E."/>
            <person name="Barry K."/>
            <person name="Clum A."/>
            <person name="Na H."/>
            <person name="Ledsgaard L."/>
            <person name="Lin J."/>
            <person name="Lipzen A."/>
            <person name="Kuo A."/>
            <person name="Riley R."/>
            <person name="Mondo S."/>
            <person name="Labutti K."/>
            <person name="Haridas S."/>
            <person name="Pangalinan J."/>
            <person name="Salamov A.A."/>
            <person name="Simmons B.A."/>
            <person name="Magnuson J.K."/>
            <person name="Chen J."/>
            <person name="Drula E."/>
            <person name="Henrissat B."/>
            <person name="Wiebenga A."/>
            <person name="Lubbers R.J."/>
            <person name="Gomes A.C."/>
            <person name="Makela M.R."/>
            <person name="Stajich J."/>
            <person name="Grigoriev I.V."/>
            <person name="Mortensen U.H."/>
            <person name="De Vries R.P."/>
            <person name="Baker S.E."/>
            <person name="Andersen M.R."/>
        </authorList>
    </citation>
    <scope>NUCLEOTIDE SEQUENCE [LARGE SCALE GENOMIC DNA]</scope>
    <source>
        <strain evidence="9 10">CBS 209.92</strain>
    </source>
</reference>
<dbReference type="EMBL" id="JBFTWV010000053">
    <property type="protein sequence ID" value="KAL2793792.1"/>
    <property type="molecule type" value="Genomic_DNA"/>
</dbReference>
<keyword evidence="4 7" id="KW-0863">Zinc-finger</keyword>
<dbReference type="PROSITE" id="PS00028">
    <property type="entry name" value="ZINC_FINGER_C2H2_1"/>
    <property type="match status" value="2"/>
</dbReference>
<evidence type="ECO:0000256" key="3">
    <source>
        <dbReference type="ARBA" id="ARBA00022737"/>
    </source>
</evidence>
<evidence type="ECO:0000256" key="7">
    <source>
        <dbReference type="PROSITE-ProRule" id="PRU00042"/>
    </source>
</evidence>
<accession>A0ABR4G432</accession>
<keyword evidence="6" id="KW-0539">Nucleus</keyword>
<evidence type="ECO:0000256" key="5">
    <source>
        <dbReference type="ARBA" id="ARBA00022833"/>
    </source>
</evidence>
<evidence type="ECO:0000313" key="10">
    <source>
        <dbReference type="Proteomes" id="UP001610563"/>
    </source>
</evidence>
<evidence type="ECO:0000313" key="9">
    <source>
        <dbReference type="EMBL" id="KAL2793792.1"/>
    </source>
</evidence>
<dbReference type="Pfam" id="PF04082">
    <property type="entry name" value="Fungal_trans"/>
    <property type="match status" value="1"/>
</dbReference>
<keyword evidence="5" id="KW-0862">Zinc</keyword>
<comment type="subcellular location">
    <subcellularLocation>
        <location evidence="1">Nucleus</location>
    </subcellularLocation>
</comment>
<dbReference type="InterPro" id="IPR036236">
    <property type="entry name" value="Znf_C2H2_sf"/>
</dbReference>
<dbReference type="InterPro" id="IPR051059">
    <property type="entry name" value="VerF-like"/>
</dbReference>
<dbReference type="SUPFAM" id="SSF57667">
    <property type="entry name" value="beta-beta-alpha zinc fingers"/>
    <property type="match status" value="1"/>
</dbReference>
<protein>
    <submittedName>
        <fullName evidence="9">Fungal-specific transcription factor domain-containing protein</fullName>
    </submittedName>
</protein>
<keyword evidence="10" id="KW-1185">Reference proteome</keyword>
<evidence type="ECO:0000256" key="1">
    <source>
        <dbReference type="ARBA" id="ARBA00004123"/>
    </source>
</evidence>
<dbReference type="CDD" id="cd12148">
    <property type="entry name" value="fungal_TF_MHR"/>
    <property type="match status" value="1"/>
</dbReference>
<dbReference type="Proteomes" id="UP001610563">
    <property type="component" value="Unassembled WGS sequence"/>
</dbReference>
<dbReference type="PANTHER" id="PTHR40626">
    <property type="entry name" value="MIP31509P"/>
    <property type="match status" value="1"/>
</dbReference>
<dbReference type="InterPro" id="IPR013087">
    <property type="entry name" value="Znf_C2H2_type"/>
</dbReference>